<keyword evidence="1" id="KW-0378">Hydrolase</keyword>
<dbReference type="Pfam" id="PF00561">
    <property type="entry name" value="Abhydrolase_1"/>
    <property type="match status" value="1"/>
</dbReference>
<feature type="domain" description="AB hydrolase-1" evidence="4">
    <location>
        <begin position="70"/>
        <end position="347"/>
    </location>
</feature>
<organism evidence="5 6">
    <name type="scientific">Pyrrhoderma noxium</name>
    <dbReference type="NCBI Taxonomy" id="2282107"/>
    <lineage>
        <taxon>Eukaryota</taxon>
        <taxon>Fungi</taxon>
        <taxon>Dikarya</taxon>
        <taxon>Basidiomycota</taxon>
        <taxon>Agaricomycotina</taxon>
        <taxon>Agaricomycetes</taxon>
        <taxon>Hymenochaetales</taxon>
        <taxon>Hymenochaetaceae</taxon>
        <taxon>Pyrrhoderma</taxon>
    </lineage>
</organism>
<dbReference type="Gene3D" id="3.40.50.1820">
    <property type="entry name" value="alpha/beta hydrolase"/>
    <property type="match status" value="1"/>
</dbReference>
<dbReference type="GO" id="GO:0016787">
    <property type="term" value="F:hydrolase activity"/>
    <property type="evidence" value="ECO:0007669"/>
    <property type="project" value="UniProtKB-KW"/>
</dbReference>
<evidence type="ECO:0000259" key="4">
    <source>
        <dbReference type="Pfam" id="PF00561"/>
    </source>
</evidence>
<evidence type="ECO:0000313" key="5">
    <source>
        <dbReference type="EMBL" id="PAV20580.1"/>
    </source>
</evidence>
<accession>A0A286ULW9</accession>
<dbReference type="SUPFAM" id="SSF53474">
    <property type="entry name" value="alpha/beta-Hydrolases"/>
    <property type="match status" value="1"/>
</dbReference>
<comment type="similarity">
    <text evidence="2">Belongs to the AB hydrolase superfamily. Epoxide hydrolase family.</text>
</comment>
<gene>
    <name evidence="5" type="ORF">PNOK_0320700</name>
</gene>
<dbReference type="InterPro" id="IPR029058">
    <property type="entry name" value="AB_hydrolase_fold"/>
</dbReference>
<sequence length="380" mass="43454">MAICFSILLTLFSFVVAIHGSDVTTSTEELSLLNLPKRIARCHSTNRKEDVNVDIYIHYVDVNPSAPRSIIMVHGWPGLWSNWLHQIYAFKDEYHIVALDQRGFGSSTHPGDVQSSGTMFDLVGDLECVLKDAGIDSAICLGHDWGAQVCWEAARMRPDIFEAVAVAVVPYIQSSGPFVPMKDLAAHLPRLAYQIYFSDKTEEAVAELNKNIQKSLRSVYRSVNDPPPEEFLLSKSSFLDAYGPHQEIRPIPFMSTEEENYLIKQYSLQGFKHTLIFYTHENRYRSWEFSHNQGNHTITQPALAIYPTEDPVADWVHASKLLQSERYVPNLVVETIPAAHWVQIEKPEQFNEALRRWLNNLPKPNKHTEDKERIHINDEL</sequence>
<dbReference type="InterPro" id="IPR000639">
    <property type="entry name" value="Epox_hydrolase-like"/>
</dbReference>
<evidence type="ECO:0000256" key="2">
    <source>
        <dbReference type="ARBA" id="ARBA00038334"/>
    </source>
</evidence>
<keyword evidence="3" id="KW-0732">Signal</keyword>
<proteinExistence type="inferred from homology"/>
<feature type="signal peptide" evidence="3">
    <location>
        <begin position="1"/>
        <end position="17"/>
    </location>
</feature>
<dbReference type="Proteomes" id="UP000217199">
    <property type="component" value="Unassembled WGS sequence"/>
</dbReference>
<reference evidence="5 6" key="1">
    <citation type="journal article" date="2017" name="Mol. Ecol.">
        <title>Comparative and population genomic landscape of Phellinus noxius: A hypervariable fungus causing root rot in trees.</title>
        <authorList>
            <person name="Chung C.L."/>
            <person name="Lee T.J."/>
            <person name="Akiba M."/>
            <person name="Lee H.H."/>
            <person name="Kuo T.H."/>
            <person name="Liu D."/>
            <person name="Ke H.M."/>
            <person name="Yokoi T."/>
            <person name="Roa M.B."/>
            <person name="Lu M.J."/>
            <person name="Chang Y.Y."/>
            <person name="Ann P.J."/>
            <person name="Tsai J.N."/>
            <person name="Chen C.Y."/>
            <person name="Tzean S.S."/>
            <person name="Ota Y."/>
            <person name="Hattori T."/>
            <person name="Sahashi N."/>
            <person name="Liou R.F."/>
            <person name="Kikuchi T."/>
            <person name="Tsai I.J."/>
        </authorList>
    </citation>
    <scope>NUCLEOTIDE SEQUENCE [LARGE SCALE GENOMIC DNA]</scope>
    <source>
        <strain evidence="5 6">FFPRI411160</strain>
    </source>
</reference>
<evidence type="ECO:0000256" key="1">
    <source>
        <dbReference type="ARBA" id="ARBA00022801"/>
    </source>
</evidence>
<dbReference type="PANTHER" id="PTHR43329">
    <property type="entry name" value="EPOXIDE HYDROLASE"/>
    <property type="match status" value="1"/>
</dbReference>
<name>A0A286ULW9_9AGAM</name>
<keyword evidence="6" id="KW-1185">Reference proteome</keyword>
<dbReference type="OrthoDB" id="408373at2759"/>
<dbReference type="AlphaFoldDB" id="A0A286ULW9"/>
<dbReference type="STRING" id="2282107.A0A286ULW9"/>
<comment type="caution">
    <text evidence="5">The sequence shown here is derived from an EMBL/GenBank/DDBJ whole genome shotgun (WGS) entry which is preliminary data.</text>
</comment>
<dbReference type="InterPro" id="IPR000073">
    <property type="entry name" value="AB_hydrolase_1"/>
</dbReference>
<dbReference type="InParanoid" id="A0A286ULW9"/>
<protein>
    <submittedName>
        <fullName evidence="5">Alpha beta-hydrolase</fullName>
    </submittedName>
</protein>
<evidence type="ECO:0000256" key="3">
    <source>
        <dbReference type="SAM" id="SignalP"/>
    </source>
</evidence>
<dbReference type="PRINTS" id="PR00412">
    <property type="entry name" value="EPOXHYDRLASE"/>
</dbReference>
<evidence type="ECO:0000313" key="6">
    <source>
        <dbReference type="Proteomes" id="UP000217199"/>
    </source>
</evidence>
<feature type="chain" id="PRO_5013870967" evidence="3">
    <location>
        <begin position="18"/>
        <end position="380"/>
    </location>
</feature>
<dbReference type="EMBL" id="NBII01000003">
    <property type="protein sequence ID" value="PAV20580.1"/>
    <property type="molecule type" value="Genomic_DNA"/>
</dbReference>